<keyword evidence="3" id="KW-1185">Reference proteome</keyword>
<gene>
    <name evidence="2" type="ORF">SO694_00096038</name>
</gene>
<proteinExistence type="predicted"/>
<evidence type="ECO:0000256" key="1">
    <source>
        <dbReference type="SAM" id="MobiDB-lite"/>
    </source>
</evidence>
<evidence type="ECO:0000313" key="3">
    <source>
        <dbReference type="Proteomes" id="UP001363151"/>
    </source>
</evidence>
<dbReference type="EMBL" id="JBBJCI010000252">
    <property type="protein sequence ID" value="KAK7237333.1"/>
    <property type="molecule type" value="Genomic_DNA"/>
</dbReference>
<feature type="region of interest" description="Disordered" evidence="1">
    <location>
        <begin position="1"/>
        <end position="76"/>
    </location>
</feature>
<organism evidence="2 3">
    <name type="scientific">Aureococcus anophagefferens</name>
    <name type="common">Harmful bloom alga</name>
    <dbReference type="NCBI Taxonomy" id="44056"/>
    <lineage>
        <taxon>Eukaryota</taxon>
        <taxon>Sar</taxon>
        <taxon>Stramenopiles</taxon>
        <taxon>Ochrophyta</taxon>
        <taxon>Pelagophyceae</taxon>
        <taxon>Pelagomonadales</taxon>
        <taxon>Pelagomonadaceae</taxon>
        <taxon>Aureococcus</taxon>
    </lineage>
</organism>
<evidence type="ECO:0000313" key="2">
    <source>
        <dbReference type="EMBL" id="KAK7237333.1"/>
    </source>
</evidence>
<sequence length="197" mass="21684">MAPNSSAPAPLKPRGGGTGGGEQHVLVPQLALIKDPRKQPRLVCHPDRKEPDSRVGEKRVGPGPPRARSAARSARASRYKVIGKNGATVRKGESLESEIVDKVAIDDTVLVEEENADKTRVRIDDPEGWISTKVLLPHSVKQVKEGWKGDIQEYDPGWEELGYGLKKEDFEDPTNLTLDTMKEDLRTKLEAEGVDFS</sequence>
<comment type="caution">
    <text evidence="2">The sequence shown here is derived from an EMBL/GenBank/DDBJ whole genome shotgun (WGS) entry which is preliminary data.</text>
</comment>
<dbReference type="Gene3D" id="2.30.30.40">
    <property type="entry name" value="SH3 Domains"/>
    <property type="match status" value="1"/>
</dbReference>
<name>A0ABR1FS88_AURAN</name>
<protein>
    <submittedName>
        <fullName evidence="2">Uncharacterized protein</fullName>
    </submittedName>
</protein>
<feature type="compositionally biased region" description="Low complexity" evidence="1">
    <location>
        <begin position="66"/>
        <end position="76"/>
    </location>
</feature>
<feature type="compositionally biased region" description="Basic and acidic residues" evidence="1">
    <location>
        <begin position="34"/>
        <end position="60"/>
    </location>
</feature>
<reference evidence="2 3" key="1">
    <citation type="submission" date="2024-03" db="EMBL/GenBank/DDBJ databases">
        <title>Aureococcus anophagefferens CCMP1851 and Kratosvirus quantuckense: Draft genome of a second virus-susceptible host strain in the model system.</title>
        <authorList>
            <person name="Chase E."/>
            <person name="Truchon A.R."/>
            <person name="Schepens W."/>
            <person name="Wilhelm S.W."/>
        </authorList>
    </citation>
    <scope>NUCLEOTIDE SEQUENCE [LARGE SCALE GENOMIC DNA]</scope>
    <source>
        <strain evidence="2 3">CCMP1851</strain>
    </source>
</reference>
<accession>A0ABR1FS88</accession>
<dbReference type="Proteomes" id="UP001363151">
    <property type="component" value="Unassembled WGS sequence"/>
</dbReference>